<accession>A0ABY1Q6S3</accession>
<gene>
    <name evidence="2" type="ORF">SAMN06295970_10595</name>
</gene>
<evidence type="ECO:0000313" key="2">
    <source>
        <dbReference type="EMBL" id="SMP57451.1"/>
    </source>
</evidence>
<dbReference type="Proteomes" id="UP001158049">
    <property type="component" value="Unassembled WGS sequence"/>
</dbReference>
<comment type="caution">
    <text evidence="2">The sequence shown here is derived from an EMBL/GenBank/DDBJ whole genome shotgun (WGS) entry which is preliminary data.</text>
</comment>
<evidence type="ECO:0000313" key="3">
    <source>
        <dbReference type="Proteomes" id="UP001158049"/>
    </source>
</evidence>
<keyword evidence="3" id="KW-1185">Reference proteome</keyword>
<protein>
    <recommendedName>
        <fullName evidence="4">Lipoprotein</fullName>
    </recommendedName>
</protein>
<dbReference type="Gene3D" id="2.40.360.20">
    <property type="match status" value="1"/>
</dbReference>
<name>A0ABY1Q6S3_9BURK</name>
<organism evidence="2 3">
    <name type="scientific">Noviherbaspirillum suwonense</name>
    <dbReference type="NCBI Taxonomy" id="1224511"/>
    <lineage>
        <taxon>Bacteria</taxon>
        <taxon>Pseudomonadati</taxon>
        <taxon>Pseudomonadota</taxon>
        <taxon>Betaproteobacteria</taxon>
        <taxon>Burkholderiales</taxon>
        <taxon>Oxalobacteraceae</taxon>
        <taxon>Noviherbaspirillum</taxon>
    </lineage>
</organism>
<reference evidence="2 3" key="1">
    <citation type="submission" date="2017-05" db="EMBL/GenBank/DDBJ databases">
        <authorList>
            <person name="Varghese N."/>
            <person name="Submissions S."/>
        </authorList>
    </citation>
    <scope>NUCLEOTIDE SEQUENCE [LARGE SCALE GENOMIC DNA]</scope>
    <source>
        <strain evidence="2 3">DSM 26001</strain>
    </source>
</reference>
<feature type="region of interest" description="Disordered" evidence="1">
    <location>
        <begin position="476"/>
        <end position="499"/>
    </location>
</feature>
<sequence>MKKIIISSVLTTILVACGGGGGGGGDNGSNSTTSAPAPSGSLSASELVVVAKVDGLIVPGYPAVGNNLPPVALISGQELEIISDANATISSDLNGAVAALKSTTPLNYKAILAANRNTNATITVKSAAVAALGATVPVVIQVAQFQPVLPKVGEAFVYSEKDEKLDGTFIVFENTKRKVASVNSDGSWTEQFLNPLDQILSTVNLSKNGNRTSMLAVGINSQACNASGDREARFSPEEKLLDFPLFVNKSFDGAWLSTCGTIDGQAESMTAKVIGFENVTTPAGTFNSLRIDQTIVVTNSTNSAYLGQGYTQKAMLWFDPVLGRMVKFVGQRYYDSPAVSKTLVSKANIELVSYVRQPFGANNIQTLSAANALLSGVPQPASSTVTFADTGRYRCSALSSGEAYSLYLQGHTYLDRDRDGKPCEANDVNIENVSYGLGPTGTSSLANSNNQCYVSGYYRTDGTYVQGYYRSCSTPLQPSTPTSSSTPAATTSGSTSSTSGGRCYVNGYRRSNGTYVSGYYRSC</sequence>
<proteinExistence type="predicted"/>
<feature type="compositionally biased region" description="Low complexity" evidence="1">
    <location>
        <begin position="479"/>
        <end position="499"/>
    </location>
</feature>
<evidence type="ECO:0000256" key="1">
    <source>
        <dbReference type="SAM" id="MobiDB-lite"/>
    </source>
</evidence>
<dbReference type="RefSeq" id="WP_283441964.1">
    <property type="nucleotide sequence ID" value="NZ_FXUL01000005.1"/>
</dbReference>
<evidence type="ECO:0008006" key="4">
    <source>
        <dbReference type="Google" id="ProtNLM"/>
    </source>
</evidence>
<dbReference type="EMBL" id="FXUL01000005">
    <property type="protein sequence ID" value="SMP57451.1"/>
    <property type="molecule type" value="Genomic_DNA"/>
</dbReference>
<dbReference type="PROSITE" id="PS51257">
    <property type="entry name" value="PROKAR_LIPOPROTEIN"/>
    <property type="match status" value="1"/>
</dbReference>